<name>A0A2M4B5E2_9DIPT</name>
<dbReference type="EMBL" id="GGFK01014954">
    <property type="protein sequence ID" value="MBW48275.1"/>
    <property type="molecule type" value="Transcribed_RNA"/>
</dbReference>
<sequence>MPICLVVVTGRLLHNPSLSLSLPLSVSLRLSMPPNLVPRFLCSTRCLRACCVRGRPTCDTISCWCSYLQPQQTE</sequence>
<organism evidence="1">
    <name type="scientific">Anopheles triannulatus</name>
    <dbReference type="NCBI Taxonomy" id="58253"/>
    <lineage>
        <taxon>Eukaryota</taxon>
        <taxon>Metazoa</taxon>
        <taxon>Ecdysozoa</taxon>
        <taxon>Arthropoda</taxon>
        <taxon>Hexapoda</taxon>
        <taxon>Insecta</taxon>
        <taxon>Pterygota</taxon>
        <taxon>Neoptera</taxon>
        <taxon>Endopterygota</taxon>
        <taxon>Diptera</taxon>
        <taxon>Nematocera</taxon>
        <taxon>Culicoidea</taxon>
        <taxon>Culicidae</taxon>
        <taxon>Anophelinae</taxon>
        <taxon>Anopheles</taxon>
    </lineage>
</organism>
<accession>A0A2M4B5E2</accession>
<evidence type="ECO:0000313" key="1">
    <source>
        <dbReference type="EMBL" id="MBW48275.1"/>
    </source>
</evidence>
<reference evidence="1" key="1">
    <citation type="submission" date="2018-01" db="EMBL/GenBank/DDBJ databases">
        <title>An insight into the sialome of Amazonian anophelines.</title>
        <authorList>
            <person name="Ribeiro J.M."/>
            <person name="Scarpassa V."/>
            <person name="Calvo E."/>
        </authorList>
    </citation>
    <scope>NUCLEOTIDE SEQUENCE</scope>
    <source>
        <tissue evidence="1">Salivary glands</tissue>
    </source>
</reference>
<protein>
    <submittedName>
        <fullName evidence="1">Putative secreted protein</fullName>
    </submittedName>
</protein>
<dbReference type="AlphaFoldDB" id="A0A2M4B5E2"/>
<proteinExistence type="predicted"/>